<sequence>YHKMNFNKSLKLINKNGIKSMISSTSFLNKPTYIRKQSNQLFFSSNNKNNDNNNNNINNIDNNYENKNFGGVPEEDKKALQEILDKVESDKESFKKFIAMDEEKTGFKYEKSPVLKLQEGLIGELFAGFEKRVREDEKKYDKLIEDLNNRRIESHRLLKKEKFKSNIFHYTITVCVIIIAISYFSQIYERSKNFTKIFDENWEALRVIVNNRDSQKEKKSKLIDSISTTLLQHNNTATTTTSQNNNNNIDLDEIKEDVESIINQFCIQDKPLNQIFVDNNNNDISNFKDLNKIIK</sequence>
<feature type="non-terminal residue" evidence="2">
    <location>
        <position position="1"/>
    </location>
</feature>
<evidence type="ECO:0000256" key="1">
    <source>
        <dbReference type="SAM" id="Phobius"/>
    </source>
</evidence>
<dbReference type="VEuPathDB" id="AmoebaDB:DDB_G0287213"/>
<keyword evidence="1" id="KW-0812">Transmembrane</keyword>
<dbReference type="EMBL" id="U66370">
    <property type="protein sequence ID" value="AAB06762.1"/>
    <property type="molecule type" value="mRNA"/>
</dbReference>
<organism evidence="2">
    <name type="scientific">Dictyostelium discoideum</name>
    <name type="common">Social amoeba</name>
    <dbReference type="NCBI Taxonomy" id="44689"/>
    <lineage>
        <taxon>Eukaryota</taxon>
        <taxon>Amoebozoa</taxon>
        <taxon>Evosea</taxon>
        <taxon>Eumycetozoa</taxon>
        <taxon>Dictyostelia</taxon>
        <taxon>Dictyosteliales</taxon>
        <taxon>Dictyosteliaceae</taxon>
        <taxon>Dictyostelium</taxon>
    </lineage>
</organism>
<dbReference type="AlphaFoldDB" id="Q94475"/>
<proteinExistence type="evidence at transcript level"/>
<accession>Q94475</accession>
<keyword evidence="1" id="KW-0472">Membrane</keyword>
<keyword evidence="1" id="KW-1133">Transmembrane helix</keyword>
<evidence type="ECO:0000313" key="2">
    <source>
        <dbReference type="EMBL" id="AAB06762.1"/>
    </source>
</evidence>
<reference evidence="2" key="1">
    <citation type="submission" date="1996-08" db="EMBL/GenBank/DDBJ databases">
        <authorList>
            <person name="Loomis W.F."/>
        </authorList>
    </citation>
    <scope>NUCLEOTIDE SEQUENCE</scope>
    <source>
        <strain evidence="2">AX4</strain>
    </source>
</reference>
<feature type="transmembrane region" description="Helical" evidence="1">
    <location>
        <begin position="167"/>
        <end position="185"/>
    </location>
</feature>
<name>Q94475_DICDI</name>
<protein>
    <submittedName>
        <fullName evidence="2">ORFveg110</fullName>
    </submittedName>
</protein>